<organism evidence="1 2">
    <name type="scientific">Paenibacillus medicaginis</name>
    <dbReference type="NCBI Taxonomy" id="1470560"/>
    <lineage>
        <taxon>Bacteria</taxon>
        <taxon>Bacillati</taxon>
        <taxon>Bacillota</taxon>
        <taxon>Bacilli</taxon>
        <taxon>Bacillales</taxon>
        <taxon>Paenibacillaceae</taxon>
        <taxon>Paenibacillus</taxon>
    </lineage>
</organism>
<dbReference type="InterPro" id="IPR053860">
    <property type="entry name" value="DUF6932"/>
</dbReference>
<keyword evidence="2" id="KW-1185">Reference proteome</keyword>
<comment type="caution">
    <text evidence="1">The sequence shown here is derived from an EMBL/GenBank/DDBJ whole genome shotgun (WGS) entry which is preliminary data.</text>
</comment>
<protein>
    <recommendedName>
        <fullName evidence="3">Nucleotidyltransferase</fullName>
    </recommendedName>
</protein>
<reference evidence="1 2" key="1">
    <citation type="submission" date="2024-09" db="EMBL/GenBank/DDBJ databases">
        <title>Paenibacillus zeirhizospherea sp. nov., isolated from surface of the maize (Zea mays) roots in a horticulture field, Hungary.</title>
        <authorList>
            <person name="Marton D."/>
            <person name="Farkas M."/>
            <person name="Bedics A."/>
            <person name="Toth E."/>
            <person name="Tancsics A."/>
            <person name="Boka K."/>
            <person name="Marati G."/>
            <person name="Kriszt B."/>
            <person name="Cserhati M."/>
        </authorList>
    </citation>
    <scope>NUCLEOTIDE SEQUENCE [LARGE SCALE GENOMIC DNA]</scope>
    <source>
        <strain evidence="1 2">JCM 18446</strain>
    </source>
</reference>
<accession>A0ABV5C5I9</accession>
<dbReference type="Pfam" id="PF22014">
    <property type="entry name" value="DUF6932"/>
    <property type="match status" value="1"/>
</dbReference>
<sequence length="194" mass="21788">MNNPEVLLMKGEVLMAPIPDFIDEYHLPPGEHICSFEEVEERFLNTDSRKKVWSDFNGLYDRLCTLGIKPKSIVVDGSFVTGRKDPGDVDFGALFLPSVVKAALTNIQDKYDKDAVQILTTPTQQNQSLIRTLFGTHMLVAPNEHGLRQISKLFRTGGEQFGKLRPPDPKRDPDWVTIPKEKGILRVNLDEVGG</sequence>
<name>A0ABV5C5I9_9BACL</name>
<evidence type="ECO:0000313" key="1">
    <source>
        <dbReference type="EMBL" id="MFB5762701.1"/>
    </source>
</evidence>
<proteinExistence type="predicted"/>
<evidence type="ECO:0008006" key="3">
    <source>
        <dbReference type="Google" id="ProtNLM"/>
    </source>
</evidence>
<gene>
    <name evidence="1" type="ORF">ACE5LO_20170</name>
</gene>
<evidence type="ECO:0000313" key="2">
    <source>
        <dbReference type="Proteomes" id="UP001580430"/>
    </source>
</evidence>
<dbReference type="RefSeq" id="WP_375521792.1">
    <property type="nucleotide sequence ID" value="NZ_JBHIRY010000023.1"/>
</dbReference>
<dbReference type="EMBL" id="JBHIRY010000023">
    <property type="protein sequence ID" value="MFB5762701.1"/>
    <property type="molecule type" value="Genomic_DNA"/>
</dbReference>
<dbReference type="Proteomes" id="UP001580430">
    <property type="component" value="Unassembled WGS sequence"/>
</dbReference>